<sequence length="353" mass="39188">MYNHPAAAAMRKATLPPVPPPTTTTSSLRFRGKIWSENNYTKTIGFTLLLFLAYSLGKYSASKPVLLLPLPPPPSESISVETKNTVENKNDGIIEREDHPVDIINSDDHNIFGTVCPAAVDHPNPNPKLVRQTIIDRVFSGVSPWSDFPPPHVGKFLRPRKIHGWGSTGAVFRNLIQKVKPKIIIEVGTFLGASALHMVQLTRELGLSDTQILCVDDFRGWPGFQKDKDIRTVNGDVMLLYQFMQNVIQANASESVIFLPFSTGSGLESLCQWGVYGDLIEVDAGHDFHSAWSDISRAYKILRPGGVLFGHDYFTAADNRGVRRAVQLFAKVKHLRVEADGQHWVLHDDSIGN</sequence>
<accession>A0AAV1D557</accession>
<dbReference type="EMBL" id="OX459121">
    <property type="protein sequence ID" value="CAI9103016.1"/>
    <property type="molecule type" value="Genomic_DNA"/>
</dbReference>
<proteinExistence type="predicted"/>
<reference evidence="2" key="1">
    <citation type="submission" date="2023-03" db="EMBL/GenBank/DDBJ databases">
        <authorList>
            <person name="Julca I."/>
        </authorList>
    </citation>
    <scope>NUCLEOTIDE SEQUENCE</scope>
</reference>
<dbReference type="Gene3D" id="3.40.50.150">
    <property type="entry name" value="Vaccinia Virus protein VP39"/>
    <property type="match status" value="1"/>
</dbReference>
<dbReference type="PANTHER" id="PTHR37909:SF1">
    <property type="entry name" value="S-ADENOSYL-L-METHIONINE-DEPENDENT METHYLTRANSFERASES SUPERFAMILY PROTEIN"/>
    <property type="match status" value="1"/>
</dbReference>
<name>A0AAV1D557_OLDCO</name>
<evidence type="ECO:0000256" key="1">
    <source>
        <dbReference type="SAM" id="MobiDB-lite"/>
    </source>
</evidence>
<protein>
    <submittedName>
        <fullName evidence="2">OLC1v1001427C1</fullName>
    </submittedName>
</protein>
<feature type="region of interest" description="Disordered" evidence="1">
    <location>
        <begin position="1"/>
        <end position="26"/>
    </location>
</feature>
<dbReference type="InterPro" id="IPR029063">
    <property type="entry name" value="SAM-dependent_MTases_sf"/>
</dbReference>
<organism evidence="2 3">
    <name type="scientific">Oldenlandia corymbosa var. corymbosa</name>
    <dbReference type="NCBI Taxonomy" id="529605"/>
    <lineage>
        <taxon>Eukaryota</taxon>
        <taxon>Viridiplantae</taxon>
        <taxon>Streptophyta</taxon>
        <taxon>Embryophyta</taxon>
        <taxon>Tracheophyta</taxon>
        <taxon>Spermatophyta</taxon>
        <taxon>Magnoliopsida</taxon>
        <taxon>eudicotyledons</taxon>
        <taxon>Gunneridae</taxon>
        <taxon>Pentapetalae</taxon>
        <taxon>asterids</taxon>
        <taxon>lamiids</taxon>
        <taxon>Gentianales</taxon>
        <taxon>Rubiaceae</taxon>
        <taxon>Rubioideae</taxon>
        <taxon>Spermacoceae</taxon>
        <taxon>Hedyotis-Oldenlandia complex</taxon>
        <taxon>Oldenlandia</taxon>
    </lineage>
</organism>
<dbReference type="SUPFAM" id="SSF53335">
    <property type="entry name" value="S-adenosyl-L-methionine-dependent methyltransferases"/>
    <property type="match status" value="1"/>
</dbReference>
<dbReference type="Proteomes" id="UP001161247">
    <property type="component" value="Chromosome 4"/>
</dbReference>
<dbReference type="AlphaFoldDB" id="A0AAV1D557"/>
<dbReference type="PANTHER" id="PTHR37909">
    <property type="entry name" value="S-ADENOSYL-L-METHIONINE-DEPENDENT METHYLTRANSFERASES SUPERFAMILY PROTEIN"/>
    <property type="match status" value="1"/>
</dbReference>
<keyword evidence="3" id="KW-1185">Reference proteome</keyword>
<evidence type="ECO:0000313" key="3">
    <source>
        <dbReference type="Proteomes" id="UP001161247"/>
    </source>
</evidence>
<gene>
    <name evidence="2" type="ORF">OLC1_LOCUS12256</name>
</gene>
<dbReference type="Pfam" id="PF13578">
    <property type="entry name" value="Methyltransf_24"/>
    <property type="match status" value="1"/>
</dbReference>
<evidence type="ECO:0000313" key="2">
    <source>
        <dbReference type="EMBL" id="CAI9103016.1"/>
    </source>
</evidence>